<comment type="caution">
    <text evidence="2">The sequence shown here is derived from an EMBL/GenBank/DDBJ whole genome shotgun (WGS) entry which is preliminary data.</text>
</comment>
<organism evidence="2 3">
    <name type="scientific">Emergomyces africanus</name>
    <dbReference type="NCBI Taxonomy" id="1955775"/>
    <lineage>
        <taxon>Eukaryota</taxon>
        <taxon>Fungi</taxon>
        <taxon>Dikarya</taxon>
        <taxon>Ascomycota</taxon>
        <taxon>Pezizomycotina</taxon>
        <taxon>Eurotiomycetes</taxon>
        <taxon>Eurotiomycetidae</taxon>
        <taxon>Onygenales</taxon>
        <taxon>Ajellomycetaceae</taxon>
        <taxon>Emergomyces</taxon>
    </lineage>
</organism>
<accession>A0A1B7NZT3</accession>
<evidence type="ECO:0000313" key="2">
    <source>
        <dbReference type="EMBL" id="OAX82273.1"/>
    </source>
</evidence>
<dbReference type="InterPro" id="IPR018555">
    <property type="entry name" value="C630.06c-like"/>
</dbReference>
<dbReference type="AlphaFoldDB" id="A0A1B7NZT3"/>
<sequence length="333" mass="37335">MFELPGAKRVRREDLQSHHSSRSPSPVESITAAYAESALRNIFSSIETYTPPNLHAAHTEPDLEHIQNEEEEQEFEFRLFRTPLAPAGIGVPGKQGQGASGRGRNLGREAEGARTDEIEQMQLKEAGLQKFKIRLRSPTPTASDGNGGFVIPFRGWEYYFSDPQWARRKVDGEEVARDGSIESDTRQKERFIDAAVCGETVLESAKNGIWPGCHLPWRVIHLKTVSSSKEKPKKSADPSKMTSATLTNPLAVMKVPKSRNKPGKKRRIILRQRLAVAKTAEVADREKRARRNREKKIKKRLRGKERKAALGECGSRQGKNEERGDAMDNGMSE</sequence>
<gene>
    <name evidence="2" type="ORF">ACJ72_03380</name>
</gene>
<feature type="region of interest" description="Disordered" evidence="1">
    <location>
        <begin position="1"/>
        <end position="29"/>
    </location>
</feature>
<feature type="region of interest" description="Disordered" evidence="1">
    <location>
        <begin position="87"/>
        <end position="113"/>
    </location>
</feature>
<name>A0A1B7NZT3_9EURO</name>
<feature type="compositionally biased region" description="Basic residues" evidence="1">
    <location>
        <begin position="288"/>
        <end position="305"/>
    </location>
</feature>
<feature type="region of interest" description="Disordered" evidence="1">
    <location>
        <begin position="280"/>
        <end position="333"/>
    </location>
</feature>
<feature type="compositionally biased region" description="Basic and acidic residues" evidence="1">
    <location>
        <begin position="228"/>
        <end position="237"/>
    </location>
</feature>
<evidence type="ECO:0000313" key="3">
    <source>
        <dbReference type="Proteomes" id="UP000091918"/>
    </source>
</evidence>
<feature type="compositionally biased region" description="Gly residues" evidence="1">
    <location>
        <begin position="90"/>
        <end position="101"/>
    </location>
</feature>
<evidence type="ECO:0000256" key="1">
    <source>
        <dbReference type="SAM" id="MobiDB-lite"/>
    </source>
</evidence>
<protein>
    <submittedName>
        <fullName evidence="2">Uncharacterized protein</fullName>
    </submittedName>
</protein>
<feature type="region of interest" description="Disordered" evidence="1">
    <location>
        <begin position="226"/>
        <end position="245"/>
    </location>
</feature>
<dbReference type="STRING" id="1658172.A0A1B7NZT3"/>
<reference evidence="2 3" key="1">
    <citation type="submission" date="2015-07" db="EMBL/GenBank/DDBJ databases">
        <title>Emmonsia species relationships and genome sequence.</title>
        <authorList>
            <person name="Cuomo C.A."/>
            <person name="Schwartz I.S."/>
            <person name="Kenyon C."/>
            <person name="de Hoog G.S."/>
            <person name="Govender N.P."/>
            <person name="Botha A."/>
            <person name="Moreno L."/>
            <person name="de Vries M."/>
            <person name="Munoz J.F."/>
            <person name="Stielow J.B."/>
        </authorList>
    </citation>
    <scope>NUCLEOTIDE SEQUENCE [LARGE SCALE GENOMIC DNA]</scope>
    <source>
        <strain evidence="2 3">CBS 136260</strain>
    </source>
</reference>
<keyword evidence="3" id="KW-1185">Reference proteome</keyword>
<dbReference type="EMBL" id="LGUA01000330">
    <property type="protein sequence ID" value="OAX82273.1"/>
    <property type="molecule type" value="Genomic_DNA"/>
</dbReference>
<dbReference type="Pfam" id="PF09428">
    <property type="entry name" value="DUF2011"/>
    <property type="match status" value="1"/>
</dbReference>
<dbReference type="Proteomes" id="UP000091918">
    <property type="component" value="Unassembled WGS sequence"/>
</dbReference>
<dbReference type="OrthoDB" id="5425061at2759"/>
<proteinExistence type="predicted"/>